<keyword evidence="7" id="KW-0255">Endonuclease</keyword>
<evidence type="ECO:0000256" key="1">
    <source>
        <dbReference type="ARBA" id="ARBA00010555"/>
    </source>
</evidence>
<dbReference type="InterPro" id="IPR050535">
    <property type="entry name" value="DNA_Repair-Maintenance_Comp"/>
</dbReference>
<evidence type="ECO:0000259" key="9">
    <source>
        <dbReference type="Pfam" id="PF12320"/>
    </source>
</evidence>
<feature type="domain" description="Calcineurin-like phosphoesterase" evidence="8">
    <location>
        <begin position="1"/>
        <end position="217"/>
    </location>
</feature>
<keyword evidence="5 7" id="KW-0378">Hydrolase</keyword>
<reference evidence="10 11" key="1">
    <citation type="submission" date="2024-03" db="EMBL/GenBank/DDBJ databases">
        <title>Human intestinal bacterial collection.</title>
        <authorList>
            <person name="Pauvert C."/>
            <person name="Hitch T.C.A."/>
            <person name="Clavel T."/>
        </authorList>
    </citation>
    <scope>NUCLEOTIDE SEQUENCE [LARGE SCALE GENOMIC DNA]</scope>
    <source>
        <strain evidence="10 11">CLA-JM-H11</strain>
    </source>
</reference>
<dbReference type="EMBL" id="JBBMFA010000091">
    <property type="protein sequence ID" value="MEQ2520527.1"/>
    <property type="molecule type" value="Genomic_DNA"/>
</dbReference>
<sequence>MKCLHLSDLHLGRRLREADLEEDQNYLLNEIFNIAVEKRVDAVLIAGDVYDRSVPTVGAVRMFDEFLTRLSQASIPVYVISGNHDSAERLGFADRLLDEKGVHLACVFDGQLVRYPCRDDFGSVTIWAMPFLKPASVRRFYPEESIESYTDAVAVVLKKANPDFSQRNVLIAHQFVTAVGWDTQRCESETLSLGTLDNVDASVFDGFDYVALGHVHSAQRVGWDTIRYCGAPFKYSVDEARGEKGVLLVELGEKGQVDVEKIPLHFLRDVRRVKGTLEQILSGAQPSEDYLHVVLTDETPLIDAAARVRAVYPNLVKLEFSARHGQTDASDRAQEMLHKTPLELFGDFYRQVHGSDLSDEETEVMKQVFEEVRE</sequence>
<evidence type="ECO:0000256" key="4">
    <source>
        <dbReference type="ARBA" id="ARBA00022722"/>
    </source>
</evidence>
<dbReference type="CDD" id="cd00840">
    <property type="entry name" value="MPP_Mre11_N"/>
    <property type="match status" value="1"/>
</dbReference>
<keyword evidence="7" id="KW-0235">DNA replication</keyword>
<evidence type="ECO:0000256" key="3">
    <source>
        <dbReference type="ARBA" id="ARBA00013365"/>
    </source>
</evidence>
<organism evidence="10 11">
    <name type="scientific">Ruthenibacterium intestinale</name>
    <dbReference type="NCBI Taxonomy" id="3133163"/>
    <lineage>
        <taxon>Bacteria</taxon>
        <taxon>Bacillati</taxon>
        <taxon>Bacillota</taxon>
        <taxon>Clostridia</taxon>
        <taxon>Eubacteriales</taxon>
        <taxon>Oscillospiraceae</taxon>
        <taxon>Ruthenibacterium</taxon>
    </lineage>
</organism>
<evidence type="ECO:0000259" key="8">
    <source>
        <dbReference type="Pfam" id="PF00149"/>
    </source>
</evidence>
<dbReference type="InterPro" id="IPR026843">
    <property type="entry name" value="SbcD_C"/>
</dbReference>
<evidence type="ECO:0000256" key="5">
    <source>
        <dbReference type="ARBA" id="ARBA00022801"/>
    </source>
</evidence>
<dbReference type="NCBIfam" id="TIGR00619">
    <property type="entry name" value="sbcd"/>
    <property type="match status" value="1"/>
</dbReference>
<evidence type="ECO:0000256" key="2">
    <source>
        <dbReference type="ARBA" id="ARBA00011322"/>
    </source>
</evidence>
<feature type="domain" description="Nuclease SbcCD subunit D C-terminal" evidence="9">
    <location>
        <begin position="268"/>
        <end position="352"/>
    </location>
</feature>
<dbReference type="InterPro" id="IPR041796">
    <property type="entry name" value="Mre11_N"/>
</dbReference>
<dbReference type="Gene3D" id="3.60.21.10">
    <property type="match status" value="1"/>
</dbReference>
<dbReference type="RefSeq" id="WP_349216035.1">
    <property type="nucleotide sequence ID" value="NZ_JBBMFA010000091.1"/>
</dbReference>
<dbReference type="InterPro" id="IPR029052">
    <property type="entry name" value="Metallo-depent_PP-like"/>
</dbReference>
<dbReference type="Pfam" id="PF12320">
    <property type="entry name" value="SbcD_C"/>
    <property type="match status" value="1"/>
</dbReference>
<dbReference type="Pfam" id="PF00149">
    <property type="entry name" value="Metallophos"/>
    <property type="match status" value="1"/>
</dbReference>
<dbReference type="GO" id="GO:0004527">
    <property type="term" value="F:exonuclease activity"/>
    <property type="evidence" value="ECO:0007669"/>
    <property type="project" value="UniProtKB-KW"/>
</dbReference>
<comment type="caution">
    <text evidence="10">The sequence shown here is derived from an EMBL/GenBank/DDBJ whole genome shotgun (WGS) entry which is preliminary data.</text>
</comment>
<accession>A0ABV1GFB2</accession>
<dbReference type="InterPro" id="IPR004843">
    <property type="entry name" value="Calcineurin-like_PHP"/>
</dbReference>
<dbReference type="PANTHER" id="PTHR30337:SF0">
    <property type="entry name" value="NUCLEASE SBCCD SUBUNIT D"/>
    <property type="match status" value="1"/>
</dbReference>
<evidence type="ECO:0000256" key="6">
    <source>
        <dbReference type="ARBA" id="ARBA00022839"/>
    </source>
</evidence>
<keyword evidence="6 7" id="KW-0269">Exonuclease</keyword>
<comment type="function">
    <text evidence="7">SbcCD cleaves DNA hairpin structures. These structures can inhibit DNA replication and are intermediates in certain DNA recombination reactions. The complex acts as a 3'-&gt;5' double strand exonuclease that can open hairpins. It also has a 5' single-strand endonuclease activity.</text>
</comment>
<evidence type="ECO:0000313" key="10">
    <source>
        <dbReference type="EMBL" id="MEQ2520527.1"/>
    </source>
</evidence>
<dbReference type="SUPFAM" id="SSF56300">
    <property type="entry name" value="Metallo-dependent phosphatases"/>
    <property type="match status" value="1"/>
</dbReference>
<evidence type="ECO:0000256" key="7">
    <source>
        <dbReference type="RuleBase" id="RU363069"/>
    </source>
</evidence>
<dbReference type="Proteomes" id="UP001477672">
    <property type="component" value="Unassembled WGS sequence"/>
</dbReference>
<gene>
    <name evidence="7" type="primary">sbcD</name>
    <name evidence="10" type="ORF">WMO24_08805</name>
</gene>
<evidence type="ECO:0000313" key="11">
    <source>
        <dbReference type="Proteomes" id="UP001477672"/>
    </source>
</evidence>
<proteinExistence type="inferred from homology"/>
<dbReference type="InterPro" id="IPR004593">
    <property type="entry name" value="SbcD"/>
</dbReference>
<keyword evidence="7" id="KW-0233">DNA recombination</keyword>
<comment type="similarity">
    <text evidence="1 7">Belongs to the SbcD family.</text>
</comment>
<keyword evidence="4 7" id="KW-0540">Nuclease</keyword>
<keyword evidence="11" id="KW-1185">Reference proteome</keyword>
<dbReference type="PANTHER" id="PTHR30337">
    <property type="entry name" value="COMPONENT OF ATP-DEPENDENT DSDNA EXONUCLEASE"/>
    <property type="match status" value="1"/>
</dbReference>
<name>A0ABV1GFB2_9FIRM</name>
<protein>
    <recommendedName>
        <fullName evidence="3 7">Nuclease SbcCD subunit D</fullName>
    </recommendedName>
</protein>
<comment type="subunit">
    <text evidence="2 7">Heterodimer of SbcC and SbcD.</text>
</comment>